<accession>A0AAD7I4F0</accession>
<protein>
    <submittedName>
        <fullName evidence="2">Uncharacterized protein</fullName>
    </submittedName>
</protein>
<gene>
    <name evidence="2" type="ORF">DFH07DRAFT_845210</name>
</gene>
<dbReference type="Proteomes" id="UP001215280">
    <property type="component" value="Unassembled WGS sequence"/>
</dbReference>
<keyword evidence="1" id="KW-0812">Transmembrane</keyword>
<evidence type="ECO:0000256" key="1">
    <source>
        <dbReference type="SAM" id="Phobius"/>
    </source>
</evidence>
<sequence length="187" mass="20972">MAHQHVTQEALVRIQARPSGLNSFCTGDAGRVLKDMVHVVAFHKESDFSRPCSGSRILEGPGVDALDWGEYRQELIVAMESIVFFVNVFSYLFGLTNISGRSGCRRPAPALNNAWGLVFCRKCSFYSNQGHVDCSRFLFIFGRNSRTTGPVYWQLARGSQYLPETLVRLGQVVGCWLVERSFPFKLG</sequence>
<name>A0AAD7I4F0_9AGAR</name>
<dbReference type="EMBL" id="JARJLG010000165">
    <property type="protein sequence ID" value="KAJ7733859.1"/>
    <property type="molecule type" value="Genomic_DNA"/>
</dbReference>
<reference evidence="2" key="1">
    <citation type="submission" date="2023-03" db="EMBL/GenBank/DDBJ databases">
        <title>Massive genome expansion in bonnet fungi (Mycena s.s.) driven by repeated elements and novel gene families across ecological guilds.</title>
        <authorList>
            <consortium name="Lawrence Berkeley National Laboratory"/>
            <person name="Harder C.B."/>
            <person name="Miyauchi S."/>
            <person name="Viragh M."/>
            <person name="Kuo A."/>
            <person name="Thoen E."/>
            <person name="Andreopoulos B."/>
            <person name="Lu D."/>
            <person name="Skrede I."/>
            <person name="Drula E."/>
            <person name="Henrissat B."/>
            <person name="Morin E."/>
            <person name="Kohler A."/>
            <person name="Barry K."/>
            <person name="LaButti K."/>
            <person name="Morin E."/>
            <person name="Salamov A."/>
            <person name="Lipzen A."/>
            <person name="Mereny Z."/>
            <person name="Hegedus B."/>
            <person name="Baldrian P."/>
            <person name="Stursova M."/>
            <person name="Weitz H."/>
            <person name="Taylor A."/>
            <person name="Grigoriev I.V."/>
            <person name="Nagy L.G."/>
            <person name="Martin F."/>
            <person name="Kauserud H."/>
        </authorList>
    </citation>
    <scope>NUCLEOTIDE SEQUENCE</scope>
    <source>
        <strain evidence="2">CBHHK188m</strain>
    </source>
</reference>
<evidence type="ECO:0000313" key="3">
    <source>
        <dbReference type="Proteomes" id="UP001215280"/>
    </source>
</evidence>
<keyword evidence="1" id="KW-1133">Transmembrane helix</keyword>
<keyword evidence="3" id="KW-1185">Reference proteome</keyword>
<comment type="caution">
    <text evidence="2">The sequence shown here is derived from an EMBL/GenBank/DDBJ whole genome shotgun (WGS) entry which is preliminary data.</text>
</comment>
<dbReference type="AlphaFoldDB" id="A0AAD7I4F0"/>
<feature type="transmembrane region" description="Helical" evidence="1">
    <location>
        <begin position="75"/>
        <end position="96"/>
    </location>
</feature>
<proteinExistence type="predicted"/>
<organism evidence="2 3">
    <name type="scientific">Mycena maculata</name>
    <dbReference type="NCBI Taxonomy" id="230809"/>
    <lineage>
        <taxon>Eukaryota</taxon>
        <taxon>Fungi</taxon>
        <taxon>Dikarya</taxon>
        <taxon>Basidiomycota</taxon>
        <taxon>Agaricomycotina</taxon>
        <taxon>Agaricomycetes</taxon>
        <taxon>Agaricomycetidae</taxon>
        <taxon>Agaricales</taxon>
        <taxon>Marasmiineae</taxon>
        <taxon>Mycenaceae</taxon>
        <taxon>Mycena</taxon>
    </lineage>
</organism>
<keyword evidence="1" id="KW-0472">Membrane</keyword>
<evidence type="ECO:0000313" key="2">
    <source>
        <dbReference type="EMBL" id="KAJ7733859.1"/>
    </source>
</evidence>